<name>A0ABY7Y0P9_9GAMM</name>
<dbReference type="EMBL" id="CP082270">
    <property type="protein sequence ID" value="WDM63527.1"/>
    <property type="molecule type" value="Genomic_DNA"/>
</dbReference>
<accession>A0ABY7Y0P9</accession>
<dbReference type="RefSeq" id="WP_053451070.1">
    <property type="nucleotide sequence ID" value="NZ_CP082270.1"/>
</dbReference>
<protein>
    <recommendedName>
        <fullName evidence="3">Immunity protein 72 domain-containing protein</fullName>
    </recommendedName>
</protein>
<organism evidence="1 2">
    <name type="scientific">Stenotrophomonas forensis</name>
    <dbReference type="NCBI Taxonomy" id="2871169"/>
    <lineage>
        <taxon>Bacteria</taxon>
        <taxon>Pseudomonadati</taxon>
        <taxon>Pseudomonadota</taxon>
        <taxon>Gammaproteobacteria</taxon>
        <taxon>Lysobacterales</taxon>
        <taxon>Lysobacteraceae</taxon>
        <taxon>Stenotrophomonas</taxon>
        <taxon>Stenotrophomonas maltophilia group</taxon>
    </lineage>
</organism>
<evidence type="ECO:0000313" key="1">
    <source>
        <dbReference type="EMBL" id="WDM63527.1"/>
    </source>
</evidence>
<reference evidence="1 2" key="1">
    <citation type="submission" date="2021-08" db="EMBL/GenBank/DDBJ databases">
        <title>Stenotrophomonas forensis sp. nov., isolated from contaminated viral transport media.</title>
        <authorList>
            <person name="Nguyen S.V."/>
            <person name="Edwards D."/>
            <person name="Scott S."/>
            <person name="Doss J."/>
            <person name="Merid S."/>
            <person name="Zelaya E."/>
            <person name="Maza C."/>
            <person name="Mann M."/>
            <person name="Hamilton B."/>
            <person name="Blackwell R."/>
            <person name="Tran A."/>
            <person name="Hauser J."/>
        </authorList>
    </citation>
    <scope>NUCLEOTIDE SEQUENCE [LARGE SCALE GENOMIC DNA]</scope>
    <source>
        <strain evidence="1 2">DFS-20110405</strain>
    </source>
</reference>
<proteinExistence type="predicted"/>
<evidence type="ECO:0008006" key="3">
    <source>
        <dbReference type="Google" id="ProtNLM"/>
    </source>
</evidence>
<sequence>MSNQYLELNPWHKRQAALIHHFTSMDYLKGLLPQIDSLLALTDQMLNERSHLDTAGRALAGWSSQNTASHFATYAFPALMEFREGIVKDIALRSIEQYSVAGEHQCARMLEEYAYQMAWATPEQEKLFRDTTESVFRYARELSGIVARPPVKNDFSFWLLWNKGVIDSHRIPKFRVRTDFVVRTNQVPPRTGIYVAKDDPIASLQFAWTGGYGHLCPAMAPNDVGRAVLRQFGRERLWGDAEGLYRFLDANRHLDPYGWSDIQADLVKVAPSVIAGSAFDLKDCDWYFVEPIADEFEEIDGSYTGTDQPDLRPDRVAAGKRVPVAGWWYTPAQGGRRFFKQGDVFPAINSDWGDTFWIWAPDQTPPALG</sequence>
<gene>
    <name evidence="1" type="ORF">K5L94_20915</name>
</gene>
<evidence type="ECO:0000313" key="2">
    <source>
        <dbReference type="Proteomes" id="UP001216828"/>
    </source>
</evidence>
<dbReference type="Proteomes" id="UP001216828">
    <property type="component" value="Chromosome"/>
</dbReference>
<keyword evidence="2" id="KW-1185">Reference proteome</keyword>